<dbReference type="AlphaFoldDB" id="A0ABD3DMK7"/>
<organism evidence="1 2">
    <name type="scientific">Castilleja foliolosa</name>
    <dbReference type="NCBI Taxonomy" id="1961234"/>
    <lineage>
        <taxon>Eukaryota</taxon>
        <taxon>Viridiplantae</taxon>
        <taxon>Streptophyta</taxon>
        <taxon>Embryophyta</taxon>
        <taxon>Tracheophyta</taxon>
        <taxon>Spermatophyta</taxon>
        <taxon>Magnoliopsida</taxon>
        <taxon>eudicotyledons</taxon>
        <taxon>Gunneridae</taxon>
        <taxon>Pentapetalae</taxon>
        <taxon>asterids</taxon>
        <taxon>lamiids</taxon>
        <taxon>Lamiales</taxon>
        <taxon>Orobanchaceae</taxon>
        <taxon>Pedicularideae</taxon>
        <taxon>Castillejinae</taxon>
        <taxon>Castilleja</taxon>
    </lineage>
</organism>
<reference evidence="2" key="1">
    <citation type="journal article" date="2024" name="IScience">
        <title>Strigolactones Initiate the Formation of Haustorium-like Structures in Castilleja.</title>
        <authorList>
            <person name="Buerger M."/>
            <person name="Peterson D."/>
            <person name="Chory J."/>
        </authorList>
    </citation>
    <scope>NUCLEOTIDE SEQUENCE [LARGE SCALE GENOMIC DNA]</scope>
</reference>
<evidence type="ECO:0008006" key="3">
    <source>
        <dbReference type="Google" id="ProtNLM"/>
    </source>
</evidence>
<sequence>MKKQAIDREGSMDRISELPQHLLHDILCLLSQKEALQTSVLSKSCLVLCGRILIQTPIDNVILCKHLQKLDLAELHIEDELNMILSSCCLIESFVVSNCRGLRNIKLDNQISLKSFDFDSYESLHEHNDTSIEINSPTLETVSIIFANSLCGVMANGFEQFQLSSRSIKNFEILYDGFNPLEAVIDAPSLVRFEYFGDDIPRSISFQATASEWKSKIDVRCDTTVDDPAASLWCLKLYDILKALSKSKISLRIRQTIERNGNIEEESEEEEEAYGVLCEPVVVERLALGLRKSQNPSSCFLKNLKRICLARKWVSEDEISEEETE</sequence>
<proteinExistence type="predicted"/>
<evidence type="ECO:0000313" key="1">
    <source>
        <dbReference type="EMBL" id="KAL3642204.1"/>
    </source>
</evidence>
<dbReference type="SUPFAM" id="SSF81383">
    <property type="entry name" value="F-box domain"/>
    <property type="match status" value="1"/>
</dbReference>
<dbReference type="EMBL" id="JAVIJP010000016">
    <property type="protein sequence ID" value="KAL3642204.1"/>
    <property type="molecule type" value="Genomic_DNA"/>
</dbReference>
<accession>A0ABD3DMK7</accession>
<name>A0ABD3DMK7_9LAMI</name>
<evidence type="ECO:0000313" key="2">
    <source>
        <dbReference type="Proteomes" id="UP001632038"/>
    </source>
</evidence>
<dbReference type="Proteomes" id="UP001632038">
    <property type="component" value="Unassembled WGS sequence"/>
</dbReference>
<protein>
    <recommendedName>
        <fullName evidence="3">F-box domain-containing protein</fullName>
    </recommendedName>
</protein>
<gene>
    <name evidence="1" type="ORF">CASFOL_013019</name>
</gene>
<keyword evidence="2" id="KW-1185">Reference proteome</keyword>
<dbReference type="InterPro" id="IPR036047">
    <property type="entry name" value="F-box-like_dom_sf"/>
</dbReference>
<dbReference type="PANTHER" id="PTHR32212:SF234">
    <property type="entry name" value="F-BOX_LRR-REPEAT PROTEIN 13-LIKE"/>
    <property type="match status" value="1"/>
</dbReference>
<dbReference type="PANTHER" id="PTHR32212">
    <property type="entry name" value="CYCLIN-LIKE F-BOX"/>
    <property type="match status" value="1"/>
</dbReference>
<comment type="caution">
    <text evidence="1">The sequence shown here is derived from an EMBL/GenBank/DDBJ whole genome shotgun (WGS) entry which is preliminary data.</text>
</comment>